<sequence length="98" mass="10994">MEIARLDPHSYTHSSHPLVKHMPVIVYFDFTANTIHGSALLTLPAAHTSHLLLDTRSLLVHSVINRISGAPIPMGGAKMFSRIRAWFLKYLSTWAFNV</sequence>
<dbReference type="Proteomes" id="UP000734854">
    <property type="component" value="Unassembled WGS sequence"/>
</dbReference>
<dbReference type="SUPFAM" id="SSF63737">
    <property type="entry name" value="Leukotriene A4 hydrolase N-terminal domain"/>
    <property type="match status" value="1"/>
</dbReference>
<accession>A0A8J5FUA9</accession>
<keyword evidence="2" id="KW-1185">Reference proteome</keyword>
<protein>
    <submittedName>
        <fullName evidence="1">Uncharacterized protein</fullName>
    </submittedName>
</protein>
<dbReference type="InterPro" id="IPR042097">
    <property type="entry name" value="Aminopeptidase_N-like_N_sf"/>
</dbReference>
<evidence type="ECO:0000313" key="1">
    <source>
        <dbReference type="EMBL" id="KAG6493050.1"/>
    </source>
</evidence>
<organism evidence="1 2">
    <name type="scientific">Zingiber officinale</name>
    <name type="common">Ginger</name>
    <name type="synonym">Amomum zingiber</name>
    <dbReference type="NCBI Taxonomy" id="94328"/>
    <lineage>
        <taxon>Eukaryota</taxon>
        <taxon>Viridiplantae</taxon>
        <taxon>Streptophyta</taxon>
        <taxon>Embryophyta</taxon>
        <taxon>Tracheophyta</taxon>
        <taxon>Spermatophyta</taxon>
        <taxon>Magnoliopsida</taxon>
        <taxon>Liliopsida</taxon>
        <taxon>Zingiberales</taxon>
        <taxon>Zingiberaceae</taxon>
        <taxon>Zingiber</taxon>
    </lineage>
</organism>
<comment type="caution">
    <text evidence="1">The sequence shown here is derived from an EMBL/GenBank/DDBJ whole genome shotgun (WGS) entry which is preliminary data.</text>
</comment>
<dbReference type="AlphaFoldDB" id="A0A8J5FUA9"/>
<gene>
    <name evidence="1" type="ORF">ZIOFF_048024</name>
</gene>
<name>A0A8J5FUA9_ZINOF</name>
<evidence type="ECO:0000313" key="2">
    <source>
        <dbReference type="Proteomes" id="UP000734854"/>
    </source>
</evidence>
<reference evidence="1 2" key="1">
    <citation type="submission" date="2020-08" db="EMBL/GenBank/DDBJ databases">
        <title>Plant Genome Project.</title>
        <authorList>
            <person name="Zhang R.-G."/>
        </authorList>
    </citation>
    <scope>NUCLEOTIDE SEQUENCE [LARGE SCALE GENOMIC DNA]</scope>
    <source>
        <tissue evidence="1">Rhizome</tissue>
    </source>
</reference>
<proteinExistence type="predicted"/>
<dbReference type="EMBL" id="JACMSC010000013">
    <property type="protein sequence ID" value="KAG6493050.1"/>
    <property type="molecule type" value="Genomic_DNA"/>
</dbReference>